<keyword evidence="3" id="KW-0645">Protease</keyword>
<organism evidence="3 4">
    <name type="scientific">Natronosalvus rutilus</name>
    <dbReference type="NCBI Taxonomy" id="2953753"/>
    <lineage>
        <taxon>Archaea</taxon>
        <taxon>Methanobacteriati</taxon>
        <taxon>Methanobacteriota</taxon>
        <taxon>Stenosarchaea group</taxon>
        <taxon>Halobacteria</taxon>
        <taxon>Halobacteriales</taxon>
        <taxon>Natrialbaceae</taxon>
        <taxon>Natronosalvus</taxon>
    </lineage>
</organism>
<name>A0A9E7N9B0_9EURY</name>
<evidence type="ECO:0000256" key="2">
    <source>
        <dbReference type="SAM" id="Phobius"/>
    </source>
</evidence>
<protein>
    <submittedName>
        <fullName evidence="3">Carboxypeptidase-like regulatory domain-containing protein</fullName>
    </submittedName>
</protein>
<proteinExistence type="predicted"/>
<feature type="compositionally biased region" description="Acidic residues" evidence="1">
    <location>
        <begin position="286"/>
        <end position="297"/>
    </location>
</feature>
<feature type="region of interest" description="Disordered" evidence="1">
    <location>
        <begin position="282"/>
        <end position="305"/>
    </location>
</feature>
<feature type="compositionally biased region" description="Acidic residues" evidence="1">
    <location>
        <begin position="72"/>
        <end position="92"/>
    </location>
</feature>
<evidence type="ECO:0000256" key="1">
    <source>
        <dbReference type="SAM" id="MobiDB-lite"/>
    </source>
</evidence>
<keyword evidence="2" id="KW-0812">Transmembrane</keyword>
<dbReference type="EMBL" id="CP100355">
    <property type="protein sequence ID" value="UTF54179.1"/>
    <property type="molecule type" value="Genomic_DNA"/>
</dbReference>
<dbReference type="GO" id="GO:0004180">
    <property type="term" value="F:carboxypeptidase activity"/>
    <property type="evidence" value="ECO:0007669"/>
    <property type="project" value="UniProtKB-KW"/>
</dbReference>
<feature type="compositionally biased region" description="Low complexity" evidence="1">
    <location>
        <begin position="119"/>
        <end position="132"/>
    </location>
</feature>
<keyword evidence="3" id="KW-0121">Carboxypeptidase</keyword>
<keyword evidence="2" id="KW-0472">Membrane</keyword>
<accession>A0A9E7N9B0</accession>
<dbReference type="Proteomes" id="UP001056855">
    <property type="component" value="Chromosome"/>
</dbReference>
<dbReference type="AlphaFoldDB" id="A0A9E7N9B0"/>
<sequence>MGNYDQQTNETRSIHTGVQLLLVFIGVAFLVAGLVLAAGGSSLIGPDGPVGGLAPWDSGSSGDDGEFQQPSEDGDSDGGDDSSGDSDGDGGEQTEGGNDSDSGDGSDGSDSGDGDDNTSDGSDGTDGSSDGSDGSDDDGSGSGDGSDGSDDGGSDDGSDGGDNNDTDDGSDGGDNNETDDGSDGSDNNETDDGSDGGDGDTSTLSIIVEDDDGNAIEGATVQVEGEGVIFGYNEEQSTDGNGVAEFELEDGEYEVTVTADGYEGAQTTIEISGDDEMLIATLQESGDSDGGGDDNETTNDTQTDG</sequence>
<feature type="compositionally biased region" description="Acidic residues" evidence="1">
    <location>
        <begin position="147"/>
        <end position="198"/>
    </location>
</feature>
<dbReference type="RefSeq" id="WP_254158695.1">
    <property type="nucleotide sequence ID" value="NZ_CP100355.1"/>
</dbReference>
<evidence type="ECO:0000313" key="4">
    <source>
        <dbReference type="Proteomes" id="UP001056855"/>
    </source>
</evidence>
<dbReference type="Gene3D" id="2.60.40.1120">
    <property type="entry name" value="Carboxypeptidase-like, regulatory domain"/>
    <property type="match status" value="1"/>
</dbReference>
<dbReference type="Pfam" id="PF13620">
    <property type="entry name" value="CarboxypepD_reg"/>
    <property type="match status" value="1"/>
</dbReference>
<dbReference type="GeneID" id="73288885"/>
<dbReference type="SUPFAM" id="SSF49464">
    <property type="entry name" value="Carboxypeptidase regulatory domain-like"/>
    <property type="match status" value="1"/>
</dbReference>
<keyword evidence="4" id="KW-1185">Reference proteome</keyword>
<keyword evidence="2" id="KW-1133">Transmembrane helix</keyword>
<feature type="transmembrane region" description="Helical" evidence="2">
    <location>
        <begin position="20"/>
        <end position="39"/>
    </location>
</feature>
<dbReference type="KEGG" id="sawl:NGM29_02525"/>
<reference evidence="3" key="1">
    <citation type="submission" date="2022-06" db="EMBL/GenBank/DDBJ databases">
        <title>Diverse halophilic archaea isolated from saline environments.</title>
        <authorList>
            <person name="Cui H.-L."/>
        </authorList>
    </citation>
    <scope>NUCLEOTIDE SEQUENCE</scope>
    <source>
        <strain evidence="3">WLHS1</strain>
    </source>
</reference>
<gene>
    <name evidence="3" type="ORF">NGM29_02525</name>
</gene>
<keyword evidence="3" id="KW-0378">Hydrolase</keyword>
<feature type="region of interest" description="Disordered" evidence="1">
    <location>
        <begin position="47"/>
        <end position="205"/>
    </location>
</feature>
<evidence type="ECO:0000313" key="3">
    <source>
        <dbReference type="EMBL" id="UTF54179.1"/>
    </source>
</evidence>
<dbReference type="InterPro" id="IPR008969">
    <property type="entry name" value="CarboxyPept-like_regulatory"/>
</dbReference>